<name>F4RIF8_MELLP</name>
<reference evidence="3" key="1">
    <citation type="journal article" date="2011" name="Proc. Natl. Acad. Sci. U.S.A.">
        <title>Obligate biotrophy features unraveled by the genomic analysis of rust fungi.</title>
        <authorList>
            <person name="Duplessis S."/>
            <person name="Cuomo C.A."/>
            <person name="Lin Y.-C."/>
            <person name="Aerts A."/>
            <person name="Tisserant E."/>
            <person name="Veneault-Fourrey C."/>
            <person name="Joly D.L."/>
            <person name="Hacquard S."/>
            <person name="Amselem J."/>
            <person name="Cantarel B.L."/>
            <person name="Chiu R."/>
            <person name="Coutinho P.M."/>
            <person name="Feau N."/>
            <person name="Field M."/>
            <person name="Frey P."/>
            <person name="Gelhaye E."/>
            <person name="Goldberg J."/>
            <person name="Grabherr M.G."/>
            <person name="Kodira C.D."/>
            <person name="Kohler A."/>
            <person name="Kuees U."/>
            <person name="Lindquist E.A."/>
            <person name="Lucas S.M."/>
            <person name="Mago R."/>
            <person name="Mauceli E."/>
            <person name="Morin E."/>
            <person name="Murat C."/>
            <person name="Pangilinan J.L."/>
            <person name="Park R."/>
            <person name="Pearson M."/>
            <person name="Quesneville H."/>
            <person name="Rouhier N."/>
            <person name="Sakthikumar S."/>
            <person name="Salamov A.A."/>
            <person name="Schmutz J."/>
            <person name="Selles B."/>
            <person name="Shapiro H."/>
            <person name="Tanguay P."/>
            <person name="Tuskan G.A."/>
            <person name="Henrissat B."/>
            <person name="Van de Peer Y."/>
            <person name="Rouze P."/>
            <person name="Ellis J.G."/>
            <person name="Dodds P.N."/>
            <person name="Schein J.E."/>
            <person name="Zhong S."/>
            <person name="Hamelin R.C."/>
            <person name="Grigoriev I.V."/>
            <person name="Szabo L.J."/>
            <person name="Martin F."/>
        </authorList>
    </citation>
    <scope>NUCLEOTIDE SEQUENCE [LARGE SCALE GENOMIC DNA]</scope>
    <source>
        <strain evidence="3">98AG31 / pathotype 3-4-7</strain>
    </source>
</reference>
<evidence type="ECO:0000256" key="1">
    <source>
        <dbReference type="SAM" id="MobiDB-lite"/>
    </source>
</evidence>
<dbReference type="AlphaFoldDB" id="F4RIF8"/>
<feature type="region of interest" description="Disordered" evidence="1">
    <location>
        <begin position="142"/>
        <end position="176"/>
    </location>
</feature>
<keyword evidence="3" id="KW-1185">Reference proteome</keyword>
<dbReference type="EMBL" id="GL883103">
    <property type="protein sequence ID" value="EGG07840.1"/>
    <property type="molecule type" value="Genomic_DNA"/>
</dbReference>
<dbReference type="HOGENOM" id="CLU_576294_0_0_1"/>
<sequence>MNNSEVPQTRPPVPEDMDFTNVSSKIPITECLEKSSNSCHKFSAPSYETFDQAPMISGPLSNIQKKGLSKKELDRLTSKHYDCVISEATEKIEKILDTLYLPEKVILYIKQASTHCKKRLRNVKMEIPPPISNGVILIDLTAPSPKPPTLRQSSRAKAGAPPYSGSQRHSKGFSTKRKLVCQDEEDKLAKGEPHGTKRIIIDDEHDKNLDVTAIEEKNNQAAEVDHENSHNDEINKSLDSNNLVISSDSIDIEIDATQTQINKEGSTIPPIPSHQVNTQSHILDNQSGPSPSNQVDTEQQVPSPNTIKPPTLDQMEIDKQNGQTEEMNTSSNDSTNLETHINKSQLNNPATKQTAPAPINTTQIEPPISPNQLPPPVHPVGMEESKTQSSNVPLQSKLNMANDNTQIDTEIPLHDVVHSVATLSISYNQSKNLPPLFLTNQDILFNSSQSFLSHPQRMWPAQYKTGQDTVISLL</sequence>
<feature type="compositionally biased region" description="Polar residues" evidence="1">
    <location>
        <begin position="281"/>
        <end position="308"/>
    </location>
</feature>
<evidence type="ECO:0000313" key="2">
    <source>
        <dbReference type="EMBL" id="EGG07840.1"/>
    </source>
</evidence>
<dbReference type="VEuPathDB" id="FungiDB:MELLADRAFT_62302"/>
<proteinExistence type="predicted"/>
<dbReference type="KEGG" id="mlr:MELLADRAFT_62302"/>
<dbReference type="InParanoid" id="F4RIF8"/>
<evidence type="ECO:0000313" key="3">
    <source>
        <dbReference type="Proteomes" id="UP000001072"/>
    </source>
</evidence>
<accession>F4RIF8</accession>
<protein>
    <submittedName>
        <fullName evidence="2">Uncharacterized protein</fullName>
    </submittedName>
</protein>
<dbReference type="RefSeq" id="XP_007409172.1">
    <property type="nucleotide sequence ID" value="XM_007409110.1"/>
</dbReference>
<feature type="region of interest" description="Disordered" evidence="1">
    <location>
        <begin position="281"/>
        <end position="313"/>
    </location>
</feature>
<organism evidence="3">
    <name type="scientific">Melampsora larici-populina (strain 98AG31 / pathotype 3-4-7)</name>
    <name type="common">Poplar leaf rust fungus</name>
    <dbReference type="NCBI Taxonomy" id="747676"/>
    <lineage>
        <taxon>Eukaryota</taxon>
        <taxon>Fungi</taxon>
        <taxon>Dikarya</taxon>
        <taxon>Basidiomycota</taxon>
        <taxon>Pucciniomycotina</taxon>
        <taxon>Pucciniomycetes</taxon>
        <taxon>Pucciniales</taxon>
        <taxon>Melampsoraceae</taxon>
        <taxon>Melampsora</taxon>
    </lineage>
</organism>
<gene>
    <name evidence="2" type="ORF">MELLADRAFT_62302</name>
</gene>
<dbReference type="Proteomes" id="UP000001072">
    <property type="component" value="Unassembled WGS sequence"/>
</dbReference>
<dbReference type="GeneID" id="18929874"/>